<dbReference type="AlphaFoldDB" id="A0A6C0IED1"/>
<reference evidence="2" key="1">
    <citation type="journal article" date="2020" name="Nature">
        <title>Giant virus diversity and host interactions through global metagenomics.</title>
        <authorList>
            <person name="Schulz F."/>
            <person name="Roux S."/>
            <person name="Paez-Espino D."/>
            <person name="Jungbluth S."/>
            <person name="Walsh D.A."/>
            <person name="Denef V.J."/>
            <person name="McMahon K.D."/>
            <person name="Konstantinidis K.T."/>
            <person name="Eloe-Fadrosh E.A."/>
            <person name="Kyrpides N.C."/>
            <person name="Woyke T."/>
        </authorList>
    </citation>
    <scope>NUCLEOTIDE SEQUENCE</scope>
    <source>
        <strain evidence="2">GVMAG-M-3300023184-72</strain>
    </source>
</reference>
<organism evidence="2">
    <name type="scientific">viral metagenome</name>
    <dbReference type="NCBI Taxonomy" id="1070528"/>
    <lineage>
        <taxon>unclassified sequences</taxon>
        <taxon>metagenomes</taxon>
        <taxon>organismal metagenomes</taxon>
    </lineage>
</organism>
<feature type="coiled-coil region" evidence="1">
    <location>
        <begin position="198"/>
        <end position="247"/>
    </location>
</feature>
<protein>
    <submittedName>
        <fullName evidence="2">Uncharacterized protein</fullName>
    </submittedName>
</protein>
<dbReference type="EMBL" id="MN740162">
    <property type="protein sequence ID" value="QHT91129.1"/>
    <property type="molecule type" value="Genomic_DNA"/>
</dbReference>
<proteinExistence type="predicted"/>
<evidence type="ECO:0000256" key="1">
    <source>
        <dbReference type="SAM" id="Coils"/>
    </source>
</evidence>
<accession>A0A6C0IED1</accession>
<sequence>MKKYNIEEGIDFYSELYKSLDIEENINKLEADDNICLISNLPLTNNYIKMKCGHKFNYEPLFKDLVNHKSKFNILEASSGRLNKNEIRCPYCRAKQSEILPYYEDLGLPKISGINYINPVIVNKSYIYKTCEYLTLNNLYDPSGNNPLETAYQNNGNCKFLKCFFHGSQLNSSETNGELIEYMQDKSYCWKHKKLIYKEFKNNQKEKIKEENKQLKLKEKADIKKAKEDEKLKLKEEQLKIKAELKKSVMLAKLNKKPVQTEVENTIISSNINILIGNNETKINNGCTTLLKSGTKKGTYCGCKVFNDNLCKRHHNLMTKENIVS</sequence>
<name>A0A6C0IED1_9ZZZZ</name>
<evidence type="ECO:0000313" key="2">
    <source>
        <dbReference type="EMBL" id="QHT91129.1"/>
    </source>
</evidence>
<keyword evidence="1" id="KW-0175">Coiled coil</keyword>